<dbReference type="Proteomes" id="UP000195221">
    <property type="component" value="Unassembled WGS sequence"/>
</dbReference>
<organism evidence="1 2">
    <name type="scientific">Caballeronia sordidicola</name>
    <name type="common">Burkholderia sordidicola</name>
    <dbReference type="NCBI Taxonomy" id="196367"/>
    <lineage>
        <taxon>Bacteria</taxon>
        <taxon>Pseudomonadati</taxon>
        <taxon>Pseudomonadota</taxon>
        <taxon>Betaproteobacteria</taxon>
        <taxon>Burkholderiales</taxon>
        <taxon>Burkholderiaceae</taxon>
        <taxon>Caballeronia</taxon>
    </lineage>
</organism>
<gene>
    <name evidence="1" type="ORF">PAMC26577_10610</name>
</gene>
<proteinExistence type="predicted"/>
<evidence type="ECO:0000313" key="2">
    <source>
        <dbReference type="Proteomes" id="UP000195221"/>
    </source>
</evidence>
<protein>
    <submittedName>
        <fullName evidence="1">Uncharacterized protein</fullName>
    </submittedName>
</protein>
<reference evidence="1 2" key="1">
    <citation type="submission" date="2017-03" db="EMBL/GenBank/DDBJ databases">
        <title>Genome analysis of strain PAMC 26577.</title>
        <authorList>
            <person name="Oh H.-M."/>
            <person name="Yang J.-A."/>
        </authorList>
    </citation>
    <scope>NUCLEOTIDE SEQUENCE [LARGE SCALE GENOMIC DNA]</scope>
    <source>
        <strain evidence="1 2">PAMC 26577</strain>
    </source>
</reference>
<name>A0A242MYX1_CABSO</name>
<evidence type="ECO:0000313" key="1">
    <source>
        <dbReference type="EMBL" id="OTP76512.1"/>
    </source>
</evidence>
<accession>A0A242MYX1</accession>
<dbReference type="AlphaFoldDB" id="A0A242MYX1"/>
<comment type="caution">
    <text evidence="1">The sequence shown here is derived from an EMBL/GenBank/DDBJ whole genome shotgun (WGS) entry which is preliminary data.</text>
</comment>
<sequence>MSAPNLFIDQPCRALEEAARRYAADPGAAGCLALEGTLQ</sequence>
<dbReference type="EMBL" id="NBTZ01000036">
    <property type="protein sequence ID" value="OTP76512.1"/>
    <property type="molecule type" value="Genomic_DNA"/>
</dbReference>